<dbReference type="GO" id="GO:0015074">
    <property type="term" value="P:DNA integration"/>
    <property type="evidence" value="ECO:0007669"/>
    <property type="project" value="InterPro"/>
</dbReference>
<name>F0RRE7_SPHGB</name>
<dbReference type="AlphaFoldDB" id="F0RRE7"/>
<dbReference type="InterPro" id="IPR001584">
    <property type="entry name" value="Integrase_cat-core"/>
</dbReference>
<dbReference type="InterPro" id="IPR012337">
    <property type="entry name" value="RNaseH-like_sf"/>
</dbReference>
<dbReference type="InterPro" id="IPR036397">
    <property type="entry name" value="RNaseH_sf"/>
</dbReference>
<evidence type="ECO:0000313" key="3">
    <source>
        <dbReference type="Proteomes" id="UP000008466"/>
    </source>
</evidence>
<gene>
    <name evidence="2" type="ordered locus">SpiBuddy_2385</name>
</gene>
<protein>
    <submittedName>
        <fullName evidence="2">Integrase catalytic region</fullName>
    </submittedName>
</protein>
<dbReference type="PROSITE" id="PS50994">
    <property type="entry name" value="INTEGRASE"/>
    <property type="match status" value="1"/>
</dbReference>
<sequence length="428" mass="49321">MSQEITQDILSQAVKDVIAKFGKMNLAELERMLHLSRQQLRHLQKNDFKLMPNGNTGKSKTTKISPFSEFINTEYLAKGIKNSSVIFDALRRQGYKGSHTSVKAYISKHLDLVPARRILAANTPNRGRRYVTEPGEMFQMDWGFVNVCDNYGNIWQCACFAMVCHHCGLRYVEFFPSAKQENLFIGMVHAFMVMGVPKTVLTDNMKSVVIKRLGDGTPVWNKEYEAFQTLIGFKTKLCKVAHPFTKGAVERLILYVKQNFIVGKTFTNITDLNNEARTWCYEKNNVITRSRDVVPMEEHYKHEAFSILPEIARLIPYLAPMRTISYDGYVNYENRIYGVPLCYSGKFVRVQRTGDVLKILTPDTHDELYAHHVNWSKKPNNCIGQWSLEPEEQPTQKVTSTLAFVPPRDTSRRFDRFSILKEDSFNDK</sequence>
<dbReference type="OrthoDB" id="92877at2"/>
<accession>F0RRE7</accession>
<dbReference type="Gene3D" id="3.30.420.10">
    <property type="entry name" value="Ribonuclease H-like superfamily/Ribonuclease H"/>
    <property type="match status" value="1"/>
</dbReference>
<dbReference type="Proteomes" id="UP000008466">
    <property type="component" value="Chromosome"/>
</dbReference>
<evidence type="ECO:0000313" key="2">
    <source>
        <dbReference type="EMBL" id="ADY14199.1"/>
    </source>
</evidence>
<dbReference type="GO" id="GO:0003676">
    <property type="term" value="F:nucleic acid binding"/>
    <property type="evidence" value="ECO:0007669"/>
    <property type="project" value="InterPro"/>
</dbReference>
<dbReference type="NCBIfam" id="NF033546">
    <property type="entry name" value="transpos_IS21"/>
    <property type="match status" value="1"/>
</dbReference>
<evidence type="ECO:0000259" key="1">
    <source>
        <dbReference type="PROSITE" id="PS50994"/>
    </source>
</evidence>
<reference evidence="3" key="1">
    <citation type="submission" date="2011-02" db="EMBL/GenBank/DDBJ databases">
        <title>Complete sequence of Spirochaeta sp. Buddy.</title>
        <authorList>
            <person name="Lucas S."/>
            <person name="Copeland A."/>
            <person name="Lapidus A."/>
            <person name="Cheng J.-F."/>
            <person name="Goodwin L."/>
            <person name="Pitluck S."/>
            <person name="Zeytun A."/>
            <person name="Detter J.C."/>
            <person name="Han C."/>
            <person name="Tapia R."/>
            <person name="Land M."/>
            <person name="Hauser L."/>
            <person name="Kyrpides N."/>
            <person name="Ivanova N."/>
            <person name="Mikhailova N."/>
            <person name="Pagani I."/>
            <person name="Ritalahti K.M."/>
            <person name="Loeffler F.E."/>
            <person name="Woyke T."/>
        </authorList>
    </citation>
    <scope>NUCLEOTIDE SEQUENCE [LARGE SCALE GENOMIC DNA]</scope>
    <source>
        <strain evidence="3">ATCC BAA-1886 / DSM 22777 / Buddy</strain>
    </source>
</reference>
<dbReference type="PANTHER" id="PTHR35004:SF7">
    <property type="entry name" value="INTEGRASE PROTEIN"/>
    <property type="match status" value="1"/>
</dbReference>
<dbReference type="RefSeq" id="WP_013608045.1">
    <property type="nucleotide sequence ID" value="NC_015152.1"/>
</dbReference>
<dbReference type="HOGENOM" id="CLU_020626_1_1_12"/>
<proteinExistence type="predicted"/>
<keyword evidence="3" id="KW-1185">Reference proteome</keyword>
<feature type="domain" description="Integrase catalytic" evidence="1">
    <location>
        <begin position="130"/>
        <end position="303"/>
    </location>
</feature>
<dbReference type="SUPFAM" id="SSF53098">
    <property type="entry name" value="Ribonuclease H-like"/>
    <property type="match status" value="1"/>
</dbReference>
<dbReference type="EMBL" id="CP002541">
    <property type="protein sequence ID" value="ADY14199.1"/>
    <property type="molecule type" value="Genomic_DNA"/>
</dbReference>
<dbReference type="STRING" id="158189.SpiBuddy_2385"/>
<dbReference type="PANTHER" id="PTHR35004">
    <property type="entry name" value="TRANSPOSASE RV3428C-RELATED"/>
    <property type="match status" value="1"/>
</dbReference>
<dbReference type="eggNOG" id="COG4584">
    <property type="taxonomic scope" value="Bacteria"/>
</dbReference>
<dbReference type="KEGG" id="sbu:SpiBuddy_2385"/>
<organism evidence="2 3">
    <name type="scientific">Sphaerochaeta globosa (strain ATCC BAA-1886 / DSM 22777 / Buddy)</name>
    <name type="common">Spirochaeta sp. (strain Buddy)</name>
    <dbReference type="NCBI Taxonomy" id="158189"/>
    <lineage>
        <taxon>Bacteria</taxon>
        <taxon>Pseudomonadati</taxon>
        <taxon>Spirochaetota</taxon>
        <taxon>Spirochaetia</taxon>
        <taxon>Spirochaetales</taxon>
        <taxon>Sphaerochaetaceae</taxon>
        <taxon>Sphaerochaeta</taxon>
    </lineage>
</organism>